<reference evidence="2" key="1">
    <citation type="submission" date="2021-05" db="EMBL/GenBank/DDBJ databases">
        <title>Complete genome sequence of the cellulolytic planctomycete Telmatocola sphagniphila SP2T and characterization of the first cellulase from planctomycetes.</title>
        <authorList>
            <person name="Rakitin A.L."/>
            <person name="Beletsky A.V."/>
            <person name="Naumoff D.G."/>
            <person name="Kulichevskaya I.S."/>
            <person name="Mardanov A.V."/>
            <person name="Ravin N.V."/>
            <person name="Dedysh S.N."/>
        </authorList>
    </citation>
    <scope>NUCLEOTIDE SEQUENCE</scope>
    <source>
        <strain evidence="2">SP2T</strain>
    </source>
</reference>
<evidence type="ECO:0008006" key="4">
    <source>
        <dbReference type="Google" id="ProtNLM"/>
    </source>
</evidence>
<feature type="chain" id="PRO_5034441571" description="N-acetylneuraminate epimerase" evidence="1">
    <location>
        <begin position="23"/>
        <end position="333"/>
    </location>
</feature>
<evidence type="ECO:0000313" key="2">
    <source>
        <dbReference type="EMBL" id="QVL31761.1"/>
    </source>
</evidence>
<dbReference type="Proteomes" id="UP000676194">
    <property type="component" value="Chromosome"/>
</dbReference>
<dbReference type="InterPro" id="IPR015915">
    <property type="entry name" value="Kelch-typ_b-propeller"/>
</dbReference>
<dbReference type="SMART" id="SM00612">
    <property type="entry name" value="Kelch"/>
    <property type="match status" value="2"/>
</dbReference>
<evidence type="ECO:0000256" key="1">
    <source>
        <dbReference type="SAM" id="SignalP"/>
    </source>
</evidence>
<dbReference type="InterPro" id="IPR006652">
    <property type="entry name" value="Kelch_1"/>
</dbReference>
<dbReference type="Gene3D" id="2.120.10.80">
    <property type="entry name" value="Kelch-type beta propeller"/>
    <property type="match status" value="2"/>
</dbReference>
<accession>A0A8E6B5Y8</accession>
<keyword evidence="3" id="KW-1185">Reference proteome</keyword>
<name>A0A8E6B5Y8_9BACT</name>
<dbReference type="AlphaFoldDB" id="A0A8E6B5Y8"/>
<evidence type="ECO:0000313" key="3">
    <source>
        <dbReference type="Proteomes" id="UP000676194"/>
    </source>
</evidence>
<feature type="signal peptide" evidence="1">
    <location>
        <begin position="1"/>
        <end position="22"/>
    </location>
</feature>
<dbReference type="EMBL" id="CP074694">
    <property type="protein sequence ID" value="QVL31761.1"/>
    <property type="molecule type" value="Genomic_DNA"/>
</dbReference>
<dbReference type="KEGG" id="tsph:KIH39_23445"/>
<proteinExistence type="predicted"/>
<dbReference type="InterPro" id="IPR052392">
    <property type="entry name" value="Kelch-BTB_domain-containing"/>
</dbReference>
<dbReference type="PANTHER" id="PTHR46375">
    <property type="entry name" value="KELCH REPEAT AND BTB DOMAIN-CONTAINING PROTEIN 13-RELATED"/>
    <property type="match status" value="1"/>
</dbReference>
<organism evidence="2 3">
    <name type="scientific">Telmatocola sphagniphila</name>
    <dbReference type="NCBI Taxonomy" id="1123043"/>
    <lineage>
        <taxon>Bacteria</taxon>
        <taxon>Pseudomonadati</taxon>
        <taxon>Planctomycetota</taxon>
        <taxon>Planctomycetia</taxon>
        <taxon>Gemmatales</taxon>
        <taxon>Gemmataceae</taxon>
    </lineage>
</organism>
<protein>
    <recommendedName>
        <fullName evidence="4">N-acetylneuraminate epimerase</fullName>
    </recommendedName>
</protein>
<keyword evidence="1" id="KW-0732">Signal</keyword>
<dbReference type="PANTHER" id="PTHR46375:SF3">
    <property type="entry name" value="KELCH REPEAT AND BTB DOMAIN-CONTAINING PROTEIN 13"/>
    <property type="match status" value="1"/>
</dbReference>
<dbReference type="RefSeq" id="WP_213495982.1">
    <property type="nucleotide sequence ID" value="NZ_CP074694.1"/>
</dbReference>
<gene>
    <name evidence="2" type="ORF">KIH39_23445</name>
</gene>
<dbReference type="SUPFAM" id="SSF117281">
    <property type="entry name" value="Kelch motif"/>
    <property type="match status" value="1"/>
</dbReference>
<sequence>MKARYIRLLAALAIACLLPAIGASQEAKSYPPLPEAFSSFGAAVCDGYAYTYGGHLDKTHHYATETTSGKLRRLSLTEPAKGWEDISSGPNLQGLALVAQGGKLYRLGGMRPRNMEGEKADNVSVAACARFDPKTKIWEALPSFPEPRSSFDAAVAGNTIVVVGGWKMNGRDSKSDWCETALLLDLDKSPLKWEAVTQPFKRRALNITAVGSKVYVVCGMNEENEIEKAVDIFEVKSRAWSEGPPVPGPMLNGFAPAVCTCNNRVYVSPADGKIYRLTEKQDGWEEVGSLKVSRYVHRIVPASENLLLVLGGASKASNIALTEVIEPACCAPN</sequence>